<dbReference type="PROSITE" id="PS50088">
    <property type="entry name" value="ANK_REPEAT"/>
    <property type="match status" value="2"/>
</dbReference>
<name>A0A8B6GZR1_MYTGA</name>
<dbReference type="InterPro" id="IPR029155">
    <property type="entry name" value="SIPAR"/>
</dbReference>
<comment type="caution">
    <text evidence="4">The sequence shown here is derived from an EMBL/GenBank/DDBJ whole genome shotgun (WGS) entry which is preliminary data.</text>
</comment>
<feature type="repeat" description="ANK" evidence="1">
    <location>
        <begin position="408"/>
        <end position="430"/>
    </location>
</feature>
<evidence type="ECO:0000313" key="4">
    <source>
        <dbReference type="EMBL" id="VDI71505.1"/>
    </source>
</evidence>
<dbReference type="PROSITE" id="PS50297">
    <property type="entry name" value="ANK_REP_REGION"/>
    <property type="match status" value="2"/>
</dbReference>
<proteinExistence type="predicted"/>
<feature type="repeat" description="ANK" evidence="1">
    <location>
        <begin position="444"/>
        <end position="476"/>
    </location>
</feature>
<feature type="domain" description="SIPAR" evidence="3">
    <location>
        <begin position="6"/>
        <end position="304"/>
    </location>
</feature>
<dbReference type="AlphaFoldDB" id="A0A8B6GZR1"/>
<dbReference type="Gene3D" id="1.25.40.20">
    <property type="entry name" value="Ankyrin repeat-containing domain"/>
    <property type="match status" value="1"/>
</dbReference>
<dbReference type="Pfam" id="PF00023">
    <property type="entry name" value="Ank"/>
    <property type="match status" value="1"/>
</dbReference>
<dbReference type="OrthoDB" id="60433at2759"/>
<protein>
    <recommendedName>
        <fullName evidence="3">SIPAR domain-containing protein</fullName>
    </recommendedName>
</protein>
<dbReference type="InterPro" id="IPR002110">
    <property type="entry name" value="Ankyrin_rpt"/>
</dbReference>
<feature type="compositionally biased region" description="Basic and acidic residues" evidence="2">
    <location>
        <begin position="48"/>
        <end position="59"/>
    </location>
</feature>
<dbReference type="PANTHER" id="PTHR31980:SF1">
    <property type="entry name" value="PROTEIN FAM220A"/>
    <property type="match status" value="1"/>
</dbReference>
<accession>A0A8B6GZR1</accession>
<dbReference type="Pfam" id="PF12796">
    <property type="entry name" value="Ank_2"/>
    <property type="match status" value="1"/>
</dbReference>
<feature type="region of interest" description="Disordered" evidence="2">
    <location>
        <begin position="127"/>
        <end position="146"/>
    </location>
</feature>
<dbReference type="SUPFAM" id="SSF48403">
    <property type="entry name" value="Ankyrin repeat"/>
    <property type="match status" value="1"/>
</dbReference>
<keyword evidence="1" id="KW-0040">ANK repeat</keyword>
<feature type="region of interest" description="Disordered" evidence="2">
    <location>
        <begin position="39"/>
        <end position="122"/>
    </location>
</feature>
<evidence type="ECO:0000313" key="5">
    <source>
        <dbReference type="Proteomes" id="UP000596742"/>
    </source>
</evidence>
<evidence type="ECO:0000259" key="3">
    <source>
        <dbReference type="Pfam" id="PF15487"/>
    </source>
</evidence>
<feature type="compositionally biased region" description="Low complexity" evidence="2">
    <location>
        <begin position="128"/>
        <end position="137"/>
    </location>
</feature>
<dbReference type="Pfam" id="PF15487">
    <property type="entry name" value="FAM220"/>
    <property type="match status" value="1"/>
</dbReference>
<feature type="compositionally biased region" description="Polar residues" evidence="2">
    <location>
        <begin position="64"/>
        <end position="92"/>
    </location>
</feature>
<dbReference type="Proteomes" id="UP000596742">
    <property type="component" value="Unassembled WGS sequence"/>
</dbReference>
<gene>
    <name evidence="4" type="ORF">MGAL_10B059608</name>
</gene>
<sequence>MSRGVRDLRDLICVSRLTVRDSDEEFISDDDNVTNDFDRLSLGSTDSCDSRNESGKRFSPDSGCVTNGETPPEVSNSLELPISTSLDLSVNDSKPKRKRKKKQKALHTVPYRHDLPQKHMPLPPLRPSSSFDVDSSSQPIGVSQSPQQTNFDNMMCYMDATVVSAWLTRANESVEKLSNFCNIGDNFVRFAHFWLSDFPGVEKQEIFELENGILTEELSFAFTVGREQRKINYRDVLDLSKAVFREYPGRLLSSKGSHIFLDYLGVLTSGKKEEYKKMLSDVKCSTRNKQYAQWLLAIRSFAIVSCWSAIVNFYRNLIDRLHHSNPISHSSNQDNEDIHHMRLSQAIRLGYVDVVHYYNVSGHVSLKSIDSHDRTTIFTAVMHNQPDVLQYLINRVNPKINVNQAADTGNSPLHAAANNGNTEMVTILVKSPDINVNITNPQCENATAIHLAVMHGHKDVVKLLILANADLSLKMGDLTAVDIARDFGHSELLELFQT</sequence>
<organism evidence="4 5">
    <name type="scientific">Mytilus galloprovincialis</name>
    <name type="common">Mediterranean mussel</name>
    <dbReference type="NCBI Taxonomy" id="29158"/>
    <lineage>
        <taxon>Eukaryota</taxon>
        <taxon>Metazoa</taxon>
        <taxon>Spiralia</taxon>
        <taxon>Lophotrochozoa</taxon>
        <taxon>Mollusca</taxon>
        <taxon>Bivalvia</taxon>
        <taxon>Autobranchia</taxon>
        <taxon>Pteriomorphia</taxon>
        <taxon>Mytilida</taxon>
        <taxon>Mytiloidea</taxon>
        <taxon>Mytilidae</taxon>
        <taxon>Mytilinae</taxon>
        <taxon>Mytilus</taxon>
    </lineage>
</organism>
<keyword evidence="5" id="KW-1185">Reference proteome</keyword>
<evidence type="ECO:0000256" key="1">
    <source>
        <dbReference type="PROSITE-ProRule" id="PRU00023"/>
    </source>
</evidence>
<evidence type="ECO:0000256" key="2">
    <source>
        <dbReference type="SAM" id="MobiDB-lite"/>
    </source>
</evidence>
<dbReference type="InterPro" id="IPR040355">
    <property type="entry name" value="FAM220A"/>
</dbReference>
<reference evidence="4" key="1">
    <citation type="submission" date="2018-11" db="EMBL/GenBank/DDBJ databases">
        <authorList>
            <person name="Alioto T."/>
            <person name="Alioto T."/>
        </authorList>
    </citation>
    <scope>NUCLEOTIDE SEQUENCE</scope>
</reference>
<dbReference type="InterPro" id="IPR036770">
    <property type="entry name" value="Ankyrin_rpt-contain_sf"/>
</dbReference>
<feature type="compositionally biased region" description="Basic residues" evidence="2">
    <location>
        <begin position="95"/>
        <end position="105"/>
    </location>
</feature>
<dbReference type="EMBL" id="UYJE01009233">
    <property type="protein sequence ID" value="VDI71505.1"/>
    <property type="molecule type" value="Genomic_DNA"/>
</dbReference>
<dbReference type="PANTHER" id="PTHR31980">
    <property type="entry name" value="PROTEIN FAM220A"/>
    <property type="match status" value="1"/>
</dbReference>
<dbReference type="SMART" id="SM00248">
    <property type="entry name" value="ANK"/>
    <property type="match status" value="3"/>
</dbReference>
<dbReference type="PRINTS" id="PR01415">
    <property type="entry name" value="ANKYRIN"/>
</dbReference>